<feature type="domain" description="Calcineurin-like phosphoesterase" evidence="3">
    <location>
        <begin position="68"/>
        <end position="259"/>
    </location>
</feature>
<gene>
    <name evidence="5" type="ORF">C2R22_01790</name>
</gene>
<dbReference type="Pfam" id="PF00149">
    <property type="entry name" value="Metallophos"/>
    <property type="match status" value="1"/>
</dbReference>
<dbReference type="InterPro" id="IPR004843">
    <property type="entry name" value="Calcineurin-like_PHP"/>
</dbReference>
<dbReference type="InterPro" id="IPR006146">
    <property type="entry name" value="5'-Nucleotdase_CS"/>
</dbReference>
<feature type="region of interest" description="Disordered" evidence="2">
    <location>
        <begin position="27"/>
        <end position="63"/>
    </location>
</feature>
<dbReference type="Proteomes" id="UP000236584">
    <property type="component" value="Chromosome"/>
</dbReference>
<dbReference type="CDD" id="cd00845">
    <property type="entry name" value="MPP_UshA_N_like"/>
    <property type="match status" value="1"/>
</dbReference>
<dbReference type="PANTHER" id="PTHR11575:SF24">
    <property type="entry name" value="5'-NUCLEOTIDASE"/>
    <property type="match status" value="1"/>
</dbReference>
<dbReference type="GO" id="GO:0009166">
    <property type="term" value="P:nucleotide catabolic process"/>
    <property type="evidence" value="ECO:0007669"/>
    <property type="project" value="InterPro"/>
</dbReference>
<dbReference type="AlphaFoldDB" id="A0A2I8VF43"/>
<sequence length="836" mass="87869">MRRLITLLLTLSLVTAGVVPVVGTVGATTPQTASDPASPDVSAMAGADAPTRPQTDGATGDNTTTVTVLSYNDIQTAAAEDGNLPRLVTLIERRRAAHDNPTVVVGAGDQIGPHALSPVSQWRAPVDVLTLVDPDADVVGNHEFDYGLDGVSGTTADSRFPWLATNLVNSSTGEPFDGTEEYEIVERDGVRVGIIGLVDYGATYGKTNIDFAAEGITLEAYTEDGPATAEYLKEEENVDVVVALAHTGVPDAKALAENDTADAIDVIAVGDDEIRYPPAETSGSIITESVARAEYLGELNLTVDTETNDVTAWNGRLVNVAEEVPKNETASRLINEYRAEVSLDENVTYSETALDARFSTNYHRESNYGNLVTDSFRAKTGADVAITNAGGIRSNRMYGPGNITGGDVFNTLPFPNTLVTVELTGSELRETLASQVVTLESDTGQEFGAEISQQVSGVRFEWVAHDDADPKIRDVWVNRAGPDEPPRWEPLQENETYEVTVNSFMAGGGSGYGLEDEPVVEETDVLYAEALVDYLESKERIAPTVEGRMRRVDSVVGAEAVELNGGLVTVSFDAPENATAINASSFYVQNATGATAPAVDATFDEADGTVDVTFDIVGVRPLVRPGGDLDVYGSYTDSQYEGEWVYWSSAVMNGDIDATDLSDLRGVGSASVLSASSTTVASGETGDVRLTLSTTEGFSGGDVTVSVDNGSVAEITSANYSDDLGLTEPPRVSENGTAVELTAADVERAIEPGAAEAHLATVSVRGVDTGTTDVTVTVGRFDNEAGNSSTLFVRDGRVVVGSASSSSSSNTTRGVNGSERVASDAVGLHQSVQSAA</sequence>
<dbReference type="Pfam" id="PF02872">
    <property type="entry name" value="5_nucleotid_C"/>
    <property type="match status" value="1"/>
</dbReference>
<dbReference type="SUPFAM" id="SSF56300">
    <property type="entry name" value="Metallo-dependent phosphatases"/>
    <property type="match status" value="1"/>
</dbReference>
<feature type="region of interest" description="Disordered" evidence="2">
    <location>
        <begin position="801"/>
        <end position="836"/>
    </location>
</feature>
<feature type="domain" description="5'-Nucleotidase C-terminal" evidence="4">
    <location>
        <begin position="356"/>
        <end position="512"/>
    </location>
</feature>
<evidence type="ECO:0000259" key="3">
    <source>
        <dbReference type="Pfam" id="PF00149"/>
    </source>
</evidence>
<dbReference type="RefSeq" id="WP_103424055.1">
    <property type="nucleotide sequence ID" value="NZ_CP026309.1"/>
</dbReference>
<dbReference type="SUPFAM" id="SSF55816">
    <property type="entry name" value="5'-nucleotidase (syn. UDP-sugar hydrolase), C-terminal domain"/>
    <property type="match status" value="1"/>
</dbReference>
<evidence type="ECO:0000259" key="4">
    <source>
        <dbReference type="Pfam" id="PF02872"/>
    </source>
</evidence>
<dbReference type="GO" id="GO:0000166">
    <property type="term" value="F:nucleotide binding"/>
    <property type="evidence" value="ECO:0007669"/>
    <property type="project" value="InterPro"/>
</dbReference>
<dbReference type="GeneID" id="35590781"/>
<evidence type="ECO:0000256" key="1">
    <source>
        <dbReference type="ARBA" id="ARBA00022729"/>
    </source>
</evidence>
<name>A0A2I8VF43_9EURY</name>
<dbReference type="PANTHER" id="PTHR11575">
    <property type="entry name" value="5'-NUCLEOTIDASE-RELATED"/>
    <property type="match status" value="1"/>
</dbReference>
<evidence type="ECO:0000256" key="2">
    <source>
        <dbReference type="SAM" id="MobiDB-lite"/>
    </source>
</evidence>
<proteinExistence type="predicted"/>
<dbReference type="KEGG" id="srub:C2R22_01790"/>
<dbReference type="Gene3D" id="3.90.780.10">
    <property type="entry name" value="5'-Nucleotidase, C-terminal domain"/>
    <property type="match status" value="1"/>
</dbReference>
<dbReference type="OrthoDB" id="21342at2157"/>
<dbReference type="InterPro" id="IPR006179">
    <property type="entry name" value="5_nucleotidase/apyrase"/>
</dbReference>
<organism evidence="5 6">
    <name type="scientific">Salinigranum rubrum</name>
    <dbReference type="NCBI Taxonomy" id="755307"/>
    <lineage>
        <taxon>Archaea</taxon>
        <taxon>Methanobacteriati</taxon>
        <taxon>Methanobacteriota</taxon>
        <taxon>Stenosarchaea group</taxon>
        <taxon>Halobacteria</taxon>
        <taxon>Halobacteriales</taxon>
        <taxon>Haloferacaceae</taxon>
        <taxon>Salinigranum</taxon>
    </lineage>
</organism>
<dbReference type="GO" id="GO:0016788">
    <property type="term" value="F:hydrolase activity, acting on ester bonds"/>
    <property type="evidence" value="ECO:0007669"/>
    <property type="project" value="InterPro"/>
</dbReference>
<reference evidence="5 6" key="1">
    <citation type="submission" date="2018-01" db="EMBL/GenBank/DDBJ databases">
        <title>Complete genome sequence of Salinigranum rubrum GX10T, an extremely halophilic archaeon isolated from a marine solar saltern.</title>
        <authorList>
            <person name="Han S."/>
        </authorList>
    </citation>
    <scope>NUCLEOTIDE SEQUENCE [LARGE SCALE GENOMIC DNA]</scope>
    <source>
        <strain evidence="5 6">GX10</strain>
    </source>
</reference>
<dbReference type="InterPro" id="IPR008334">
    <property type="entry name" value="5'-Nucleotdase_C"/>
</dbReference>
<dbReference type="InterPro" id="IPR036907">
    <property type="entry name" value="5'-Nucleotdase_C_sf"/>
</dbReference>
<dbReference type="PRINTS" id="PR01607">
    <property type="entry name" value="APYRASEFAMLY"/>
</dbReference>
<dbReference type="EMBL" id="CP026309">
    <property type="protein sequence ID" value="AUV80547.1"/>
    <property type="molecule type" value="Genomic_DNA"/>
</dbReference>
<evidence type="ECO:0000313" key="6">
    <source>
        <dbReference type="Proteomes" id="UP000236584"/>
    </source>
</evidence>
<keyword evidence="1" id="KW-0732">Signal</keyword>
<evidence type="ECO:0000313" key="5">
    <source>
        <dbReference type="EMBL" id="AUV80547.1"/>
    </source>
</evidence>
<dbReference type="Gene3D" id="3.60.21.10">
    <property type="match status" value="1"/>
</dbReference>
<accession>A0A2I8VF43</accession>
<keyword evidence="6" id="KW-1185">Reference proteome</keyword>
<protein>
    <submittedName>
        <fullName evidence="5">Bifunctional metallophosphatase/5'-nucleotidase</fullName>
    </submittedName>
</protein>
<dbReference type="GO" id="GO:0046872">
    <property type="term" value="F:metal ion binding"/>
    <property type="evidence" value="ECO:0007669"/>
    <property type="project" value="InterPro"/>
</dbReference>
<feature type="compositionally biased region" description="Polar residues" evidence="2">
    <location>
        <begin position="52"/>
        <end position="63"/>
    </location>
</feature>
<feature type="compositionally biased region" description="Low complexity" evidence="2">
    <location>
        <begin position="801"/>
        <end position="818"/>
    </location>
</feature>
<dbReference type="PROSITE" id="PS00786">
    <property type="entry name" value="5_NUCLEOTIDASE_2"/>
    <property type="match status" value="1"/>
</dbReference>
<dbReference type="InterPro" id="IPR029052">
    <property type="entry name" value="Metallo-depent_PP-like"/>
</dbReference>